<dbReference type="Pfam" id="PF00251">
    <property type="entry name" value="Glyco_hydro_32N"/>
    <property type="match status" value="1"/>
</dbReference>
<organism evidence="5">
    <name type="scientific">marine metagenome</name>
    <dbReference type="NCBI Taxonomy" id="408172"/>
    <lineage>
        <taxon>unclassified sequences</taxon>
        <taxon>metagenomes</taxon>
        <taxon>ecological metagenomes</taxon>
    </lineage>
</organism>
<evidence type="ECO:0000256" key="2">
    <source>
        <dbReference type="ARBA" id="ARBA00022801"/>
    </source>
</evidence>
<dbReference type="CDD" id="cd08996">
    <property type="entry name" value="GH32_FFase"/>
    <property type="match status" value="1"/>
</dbReference>
<keyword evidence="3" id="KW-0326">Glycosidase</keyword>
<dbReference type="InterPro" id="IPR013148">
    <property type="entry name" value="Glyco_hydro_32_N"/>
</dbReference>
<dbReference type="InterPro" id="IPR051214">
    <property type="entry name" value="GH32_Enzymes"/>
</dbReference>
<dbReference type="AlphaFoldDB" id="A0A383CXY7"/>
<dbReference type="PANTHER" id="PTHR43101:SF1">
    <property type="entry name" value="BETA-FRUCTOSIDASE"/>
    <property type="match status" value="1"/>
</dbReference>
<feature type="domain" description="Glycosyl hydrolase family 32 N-terminal" evidence="4">
    <location>
        <begin position="3"/>
        <end position="201"/>
    </location>
</feature>
<evidence type="ECO:0000259" key="4">
    <source>
        <dbReference type="Pfam" id="PF00251"/>
    </source>
</evidence>
<feature type="non-terminal residue" evidence="5">
    <location>
        <position position="238"/>
    </location>
</feature>
<dbReference type="InterPro" id="IPR023296">
    <property type="entry name" value="Glyco_hydro_beta-prop_sf"/>
</dbReference>
<evidence type="ECO:0000313" key="5">
    <source>
        <dbReference type="EMBL" id="SVE36795.1"/>
    </source>
</evidence>
<evidence type="ECO:0000256" key="1">
    <source>
        <dbReference type="ARBA" id="ARBA00009902"/>
    </source>
</evidence>
<keyword evidence="2" id="KW-0378">Hydrolase</keyword>
<dbReference type="PANTHER" id="PTHR43101">
    <property type="entry name" value="BETA-FRUCTOSIDASE"/>
    <property type="match status" value="1"/>
</dbReference>
<dbReference type="EMBL" id="UINC01212457">
    <property type="protein sequence ID" value="SVE36795.1"/>
    <property type="molecule type" value="Genomic_DNA"/>
</dbReference>
<dbReference type="GO" id="GO:0016798">
    <property type="term" value="F:hydrolase activity, acting on glycosyl bonds"/>
    <property type="evidence" value="ECO:0007669"/>
    <property type="project" value="UniProtKB-KW"/>
</dbReference>
<evidence type="ECO:0000256" key="3">
    <source>
        <dbReference type="ARBA" id="ARBA00023295"/>
    </source>
</evidence>
<proteinExistence type="inferred from homology"/>
<dbReference type="Gene3D" id="2.115.10.20">
    <property type="entry name" value="Glycosyl hydrolase domain, family 43"/>
    <property type="match status" value="1"/>
</dbReference>
<name>A0A383CXY7_9ZZZZ</name>
<feature type="non-terminal residue" evidence="5">
    <location>
        <position position="1"/>
    </location>
</feature>
<sequence length="238" mass="27528">PTYYYKGRYHMHYIYKHSYGFAYAHISSEDMVYWKWHPTVLSPPITGHGMYSGTGFFTKEGQPAMIYHGVGTGNMIAYARDDNLESWSKADTIIARDDAGNPVENIRYWDPDLWLKGDTYYALSGGRDPALMTSDDLKYWNYQGKLFHEDYPDNIGVGRDEDVSCANMFKIGNKWMLLCISHDLGCRYFLGDFKDGKYLPDFHAKMNWKNTNFKKIFDKNVQPGLIYFAPESMIAEDG</sequence>
<comment type="similarity">
    <text evidence="1">Belongs to the glycosyl hydrolase 32 family.</text>
</comment>
<dbReference type="SUPFAM" id="SSF75005">
    <property type="entry name" value="Arabinanase/levansucrase/invertase"/>
    <property type="match status" value="1"/>
</dbReference>
<reference evidence="5" key="1">
    <citation type="submission" date="2018-05" db="EMBL/GenBank/DDBJ databases">
        <authorList>
            <person name="Lanie J.A."/>
            <person name="Ng W.-L."/>
            <person name="Kazmierczak K.M."/>
            <person name="Andrzejewski T.M."/>
            <person name="Davidsen T.M."/>
            <person name="Wayne K.J."/>
            <person name="Tettelin H."/>
            <person name="Glass J.I."/>
            <person name="Rusch D."/>
            <person name="Podicherti R."/>
            <person name="Tsui H.-C.T."/>
            <person name="Winkler M.E."/>
        </authorList>
    </citation>
    <scope>NUCLEOTIDE SEQUENCE</scope>
</reference>
<accession>A0A383CXY7</accession>
<gene>
    <name evidence="5" type="ORF">METZ01_LOCUS489649</name>
</gene>
<protein>
    <recommendedName>
        <fullName evidence="4">Glycosyl hydrolase family 32 N-terminal domain-containing protein</fullName>
    </recommendedName>
</protein>